<protein>
    <submittedName>
        <fullName evidence="1">Uncharacterized protein</fullName>
    </submittedName>
</protein>
<name>A0A7H1NUS6_9PROT</name>
<dbReference type="RefSeq" id="WP_203413687.1">
    <property type="nucleotide sequence ID" value="NZ_CP060244.1"/>
</dbReference>
<evidence type="ECO:0000313" key="2">
    <source>
        <dbReference type="Proteomes" id="UP000516349"/>
    </source>
</evidence>
<dbReference type="KEGG" id="ebla:JGUZn3_23360"/>
<gene>
    <name evidence="1" type="ORF">JGUZn3_23360</name>
</gene>
<dbReference type="Proteomes" id="UP000516349">
    <property type="component" value="Chromosome"/>
</dbReference>
<evidence type="ECO:0000313" key="1">
    <source>
        <dbReference type="EMBL" id="QNT79536.1"/>
    </source>
</evidence>
<organism evidence="1 2">
    <name type="scientific">Entomobacter blattae</name>
    <dbReference type="NCBI Taxonomy" id="2762277"/>
    <lineage>
        <taxon>Bacteria</taxon>
        <taxon>Pseudomonadati</taxon>
        <taxon>Pseudomonadota</taxon>
        <taxon>Alphaproteobacteria</taxon>
        <taxon>Acetobacterales</taxon>
        <taxon>Acetobacteraceae</taxon>
        <taxon>Entomobacter</taxon>
    </lineage>
</organism>
<proteinExistence type="predicted"/>
<keyword evidence="2" id="KW-1185">Reference proteome</keyword>
<dbReference type="EMBL" id="CP060244">
    <property type="protein sequence ID" value="QNT79536.1"/>
    <property type="molecule type" value="Genomic_DNA"/>
</dbReference>
<dbReference type="AlphaFoldDB" id="A0A7H1NUS6"/>
<reference evidence="1 2" key="1">
    <citation type="submission" date="2020-08" db="EMBL/GenBank/DDBJ databases">
        <title>Complete genome sequence of Entomobacter blattae G55GP.</title>
        <authorList>
            <person name="Poehlein A."/>
            <person name="Guzman J."/>
            <person name="Daniel R."/>
            <person name="Vilcinskas A."/>
        </authorList>
    </citation>
    <scope>NUCLEOTIDE SEQUENCE [LARGE SCALE GENOMIC DNA]</scope>
    <source>
        <strain evidence="1 2">G55GP</strain>
    </source>
</reference>
<sequence length="370" mass="41037">MPLKKSCNLPRKTFFYKQKKENLTSIDHKKSSSSSLIALKKIGIYWGYINLSLSIPFAMPKAMAIESSLSHLDNQWYTGSLLSPSGAATQAGGLFLEPYLVYNQPIGRFNASGENTPIHPRYKSLTNYTLVKYAITDNLSVQALPTISHTWVKGGRNGGLQWNDLPIEFQYRILDEDHTENYAPYTRPSLSTFLGIIAPSGNYNNLSRSTAGVGTGAWTLRFGLQSQSAWQLPDERPLRLRLWAVARKPLNSVDLHGVTSYGTNEGYRGNVYPGMFGNGGLSLEYGIDQSWVLAFDAEFTWSKGNRQTGGYYNEPITRTITTASHSWILAPAVEYNWTPNYGIIAGAAITVDGHNTNQTVQPQIAFNAAF</sequence>
<accession>A0A7H1NUS6</accession>